<dbReference type="Proteomes" id="UP000000693">
    <property type="component" value="Segment"/>
</dbReference>
<dbReference type="GeneID" id="18560487"/>
<name>G1JVX0_9CAUD</name>
<dbReference type="RefSeq" id="YP_009012797.1">
    <property type="nucleotide sequence ID" value="NC_023696.1"/>
</dbReference>
<accession>G1JVX0</accession>
<proteinExistence type="predicted"/>
<reference evidence="1 2" key="1">
    <citation type="journal article" date="2012" name="J. Virol.">
        <title>Complete Genome Sequences of 138 Mycobacteriophages.</title>
        <authorList>
            <consortium name="the Science Education Alliance Phage Hunters Advancing Genomics and Evolutionary Science Program"/>
            <consortium name="the KwaZulu-Natal Research Institute for Tuberculosis and HIV Mycobacterial Genetics Course Students"/>
            <consortium name="the Phage Hunters Integrating Research and Education Program"/>
            <person name="Hatfull G.F."/>
        </authorList>
    </citation>
    <scope>NUCLEOTIDE SEQUENCE [LARGE SCALE GENOMIC DNA]</scope>
    <source>
        <strain evidence="1">Dandelion</strain>
    </source>
</reference>
<evidence type="ECO:0000313" key="2">
    <source>
        <dbReference type="Proteomes" id="UP000000693"/>
    </source>
</evidence>
<keyword evidence="2" id="KW-1185">Reference proteome</keyword>
<dbReference type="EMBL" id="JN412588">
    <property type="protein sequence ID" value="AEL97688.1"/>
    <property type="molecule type" value="Genomic_DNA"/>
</dbReference>
<gene>
    <name evidence="1" type="primary">18</name>
    <name evidence="1" type="ORF">DANDELION_18</name>
</gene>
<dbReference type="KEGG" id="vg:18560487"/>
<sequence length="230" mass="25833">MTNIITLHQVSDDEAVRPVTVDIRHVRTTRWNKQTKLTEVGLEAVLHSTAPIYVLEHPRRISLLIRRAHQAQVVKESLNRVARTQPQSGDTSLQRKLKEAVTQAQAPRDDADTASYEAYAQDMAMSNLLAEAKKTNGPACRDRQEPAQGALMANSEMNHSEVALDRLEQLRSGHNYVSDADLIAVAQVHATLALAQAQREATEWGKQQVVEMRRQQEAFLAELREKLESQ</sequence>
<evidence type="ECO:0000313" key="1">
    <source>
        <dbReference type="EMBL" id="AEL97688.1"/>
    </source>
</evidence>
<protein>
    <submittedName>
        <fullName evidence="1">Uncharacterized protein</fullName>
    </submittedName>
</protein>
<organism evidence="1 2">
    <name type="scientific">Mycobacterium phage Dandelion</name>
    <dbReference type="NCBI Taxonomy" id="1074305"/>
    <lineage>
        <taxon>Viruses</taxon>
        <taxon>Duplodnaviria</taxon>
        <taxon>Heunggongvirae</taxon>
        <taxon>Uroviricota</taxon>
        <taxon>Caudoviricetes</taxon>
        <taxon>Ceeclamvirinae</taxon>
        <taxon>Bixzunavirus</taxon>
        <taxon>Bixzunavirus dandelion</taxon>
    </lineage>
</organism>